<feature type="non-terminal residue" evidence="3">
    <location>
        <position position="442"/>
    </location>
</feature>
<dbReference type="SUPFAM" id="SSF56112">
    <property type="entry name" value="Protein kinase-like (PK-like)"/>
    <property type="match status" value="1"/>
</dbReference>
<organism evidence="3 4">
    <name type="scientific">Prorocentrum cordatum</name>
    <dbReference type="NCBI Taxonomy" id="2364126"/>
    <lineage>
        <taxon>Eukaryota</taxon>
        <taxon>Sar</taxon>
        <taxon>Alveolata</taxon>
        <taxon>Dinophyceae</taxon>
        <taxon>Prorocentrales</taxon>
        <taxon>Prorocentraceae</taxon>
        <taxon>Prorocentrum</taxon>
    </lineage>
</organism>
<feature type="domain" description="Protein kinase" evidence="2">
    <location>
        <begin position="173"/>
        <end position="442"/>
    </location>
</feature>
<dbReference type="Gene3D" id="1.10.510.10">
    <property type="entry name" value="Transferase(Phosphotransferase) domain 1"/>
    <property type="match status" value="1"/>
</dbReference>
<keyword evidence="4" id="KW-1185">Reference proteome</keyword>
<evidence type="ECO:0000256" key="1">
    <source>
        <dbReference type="SAM" id="Phobius"/>
    </source>
</evidence>
<dbReference type="PANTHER" id="PTHR44167">
    <property type="entry name" value="OVARIAN-SPECIFIC SERINE/THREONINE-PROTEIN KINASE LOK-RELATED"/>
    <property type="match status" value="1"/>
</dbReference>
<sequence length="442" mass="47490">AKWSTDVGAIESKFDGVTRREVSQLLAEALQSEGAAYSIDVTTLPNCRAEVLDAGQLSTTLALGAPPPAVAPAPGGDPDPRWDHIGVGAAGVLVLCALAGGAGVLYAGRRGWSRPPSCPRARAYKGRSAALEAPRPPEWTLERLALEVRGPSRGLPLEALPALQELLAEYSLVHPWPDHKQGGQSIIASAVHRGSLNQSLLKIAPRKDVEKERTVSARLQRIGKSLVEESKVIQEARAFIAMLKDSRVNPESSPYPFGMLCLDEGSGNLTDVLRSASEGTITNDMKRPVLVNCVNVVLFLHECGIGWGDCAPSNFVAFKVTSLMGDLFQYRAIDFGSAVLLPDVQGSQEEEHRLPRYHSPDDAVQVGFCAPERLAAIQNRQRLPAADSVDIWALGCIAFFVLAGRPLMGETEDECAANLLVSQGTGLNTEFMVNPELQAYVE</sequence>
<dbReference type="InterPro" id="IPR011009">
    <property type="entry name" value="Kinase-like_dom_sf"/>
</dbReference>
<name>A0ABN9XH77_9DINO</name>
<keyword evidence="1" id="KW-0812">Transmembrane</keyword>
<dbReference type="PANTHER" id="PTHR44167:SF18">
    <property type="entry name" value="PROTEIN KINASE DOMAIN-CONTAINING PROTEIN"/>
    <property type="match status" value="1"/>
</dbReference>
<proteinExistence type="predicted"/>
<dbReference type="SMART" id="SM00220">
    <property type="entry name" value="S_TKc"/>
    <property type="match status" value="1"/>
</dbReference>
<evidence type="ECO:0000313" key="3">
    <source>
        <dbReference type="EMBL" id="CAK0899082.1"/>
    </source>
</evidence>
<evidence type="ECO:0000313" key="4">
    <source>
        <dbReference type="Proteomes" id="UP001189429"/>
    </source>
</evidence>
<keyword evidence="1" id="KW-0472">Membrane</keyword>
<reference evidence="3" key="1">
    <citation type="submission" date="2023-10" db="EMBL/GenBank/DDBJ databases">
        <authorList>
            <person name="Chen Y."/>
            <person name="Shah S."/>
            <person name="Dougan E. K."/>
            <person name="Thang M."/>
            <person name="Chan C."/>
        </authorList>
    </citation>
    <scope>NUCLEOTIDE SEQUENCE [LARGE SCALE GENOMIC DNA]</scope>
</reference>
<gene>
    <name evidence="3" type="ORF">PCOR1329_LOCUS76689</name>
</gene>
<feature type="non-terminal residue" evidence="3">
    <location>
        <position position="1"/>
    </location>
</feature>
<feature type="transmembrane region" description="Helical" evidence="1">
    <location>
        <begin position="85"/>
        <end position="107"/>
    </location>
</feature>
<dbReference type="InterPro" id="IPR000719">
    <property type="entry name" value="Prot_kinase_dom"/>
</dbReference>
<comment type="caution">
    <text evidence="3">The sequence shown here is derived from an EMBL/GenBank/DDBJ whole genome shotgun (WGS) entry which is preliminary data.</text>
</comment>
<accession>A0ABN9XH77</accession>
<dbReference type="PROSITE" id="PS50011">
    <property type="entry name" value="PROTEIN_KINASE_DOM"/>
    <property type="match status" value="1"/>
</dbReference>
<protein>
    <recommendedName>
        <fullName evidence="2">Protein kinase domain-containing protein</fullName>
    </recommendedName>
</protein>
<dbReference type="EMBL" id="CAUYUJ010020547">
    <property type="protein sequence ID" value="CAK0899082.1"/>
    <property type="molecule type" value="Genomic_DNA"/>
</dbReference>
<keyword evidence="1" id="KW-1133">Transmembrane helix</keyword>
<dbReference type="Pfam" id="PF00069">
    <property type="entry name" value="Pkinase"/>
    <property type="match status" value="1"/>
</dbReference>
<evidence type="ECO:0000259" key="2">
    <source>
        <dbReference type="PROSITE" id="PS50011"/>
    </source>
</evidence>
<dbReference type="Proteomes" id="UP001189429">
    <property type="component" value="Unassembled WGS sequence"/>
</dbReference>